<dbReference type="HAMAP" id="MF_00570">
    <property type="entry name" value="NAPRTase"/>
    <property type="match status" value="1"/>
</dbReference>
<feature type="domain" description="Nicotinate/nicotinamide phosphoribosyltransferase" evidence="9">
    <location>
        <begin position="161"/>
        <end position="387"/>
    </location>
</feature>
<dbReference type="PANTHER" id="PTHR11098">
    <property type="entry name" value="NICOTINATE PHOSPHORIBOSYLTRANSFERASE"/>
    <property type="match status" value="1"/>
</dbReference>
<dbReference type="InterPro" id="IPR036068">
    <property type="entry name" value="Nicotinate_pribotase-like_C"/>
</dbReference>
<dbReference type="InterPro" id="IPR007229">
    <property type="entry name" value="Nic_PRibTrfase-Fam"/>
</dbReference>
<feature type="domain" description="Nicotinate phosphoribosyltransferase N-terminal" evidence="10">
    <location>
        <begin position="7"/>
        <end position="128"/>
    </location>
</feature>
<dbReference type="Gene3D" id="3.20.140.10">
    <property type="entry name" value="nicotinate phosphoribosyltransferase"/>
    <property type="match status" value="1"/>
</dbReference>
<evidence type="ECO:0000313" key="12">
    <source>
        <dbReference type="Proteomes" id="UP000238191"/>
    </source>
</evidence>
<proteinExistence type="inferred from homology"/>
<keyword evidence="11" id="KW-0328">Glycosyltransferase</keyword>
<dbReference type="PANTHER" id="PTHR11098:SF1">
    <property type="entry name" value="NICOTINATE PHOSPHORIBOSYLTRANSFERASE"/>
    <property type="match status" value="1"/>
</dbReference>
<name>A0A2S7CSS4_9XANT</name>
<comment type="PTM">
    <text evidence="7 8">Transiently phosphorylated on a His residue during the reaction cycle. Phosphorylation strongly increases the affinity for substrates and increases the rate of nicotinate D-ribonucleotide production. Dephosphorylation regenerates the low-affinity form of the enzyme, leading to product release.</text>
</comment>
<evidence type="ECO:0000256" key="4">
    <source>
        <dbReference type="ARBA" id="ARBA00022553"/>
    </source>
</evidence>
<sequence>MIIHSLLDTDLYKFTMMQAVLHQHPAAQVDYRFKCRTPGVDLAQFIDEISREIDALCRLRLREDEVDYLRSLRFIKPDFADFLALFHLDRKYLQLSASTTQPGEIELTIRGPWLHTILFEVPLLAIINEVWFRNTSEPDFEEGRSRLRAKVSSLRNMPAGCKIADYGTRRRYSRHWHGELLPLLRDGLGGQFVGTSNVYFAKHYGLTPLGTMAHEYLQAFQALGPRLRDSQVAALESWAREYRGDLGIALSDIVGLDAFLRDFDLYFCKLFDGMRHDSGDPFEWGERVIAHLEAHRIDPKTKVLVFSDGLNIDKVMRLYAHFHTRCRLAFGVGTSLTNDLGPTPLQIVIKMVRCNGQPVAKLSDSPGKSMCEDAGYLRYLRDVFGLPPMPEDA</sequence>
<evidence type="ECO:0000256" key="1">
    <source>
        <dbReference type="ARBA" id="ARBA00004952"/>
    </source>
</evidence>
<dbReference type="OrthoDB" id="9771406at2"/>
<evidence type="ECO:0000256" key="2">
    <source>
        <dbReference type="ARBA" id="ARBA00010897"/>
    </source>
</evidence>
<dbReference type="EMBL" id="MDEI01000031">
    <property type="protein sequence ID" value="PPU64648.1"/>
    <property type="molecule type" value="Genomic_DNA"/>
</dbReference>
<evidence type="ECO:0000256" key="7">
    <source>
        <dbReference type="HAMAP-Rule" id="MF_00570"/>
    </source>
</evidence>
<evidence type="ECO:0000313" key="11">
    <source>
        <dbReference type="EMBL" id="PPU64648.1"/>
    </source>
</evidence>
<keyword evidence="4 7" id="KW-0597">Phosphoprotein</keyword>
<evidence type="ECO:0000256" key="8">
    <source>
        <dbReference type="RuleBase" id="RU003838"/>
    </source>
</evidence>
<keyword evidence="5 7" id="KW-0436">Ligase</keyword>
<dbReference type="SUPFAM" id="SSF51690">
    <property type="entry name" value="Nicotinate/Quinolinate PRTase C-terminal domain-like"/>
    <property type="match status" value="1"/>
</dbReference>
<evidence type="ECO:0000259" key="10">
    <source>
        <dbReference type="Pfam" id="PF17767"/>
    </source>
</evidence>
<dbReference type="Pfam" id="PF04095">
    <property type="entry name" value="NAPRTase"/>
    <property type="match status" value="1"/>
</dbReference>
<dbReference type="GO" id="GO:0005829">
    <property type="term" value="C:cytosol"/>
    <property type="evidence" value="ECO:0007669"/>
    <property type="project" value="TreeGrafter"/>
</dbReference>
<comment type="catalytic activity">
    <reaction evidence="7 8">
        <text>5-phospho-alpha-D-ribose 1-diphosphate + nicotinate + ATP + H2O = nicotinate beta-D-ribonucleotide + ADP + phosphate + diphosphate</text>
        <dbReference type="Rhea" id="RHEA:36163"/>
        <dbReference type="ChEBI" id="CHEBI:15377"/>
        <dbReference type="ChEBI" id="CHEBI:30616"/>
        <dbReference type="ChEBI" id="CHEBI:32544"/>
        <dbReference type="ChEBI" id="CHEBI:33019"/>
        <dbReference type="ChEBI" id="CHEBI:43474"/>
        <dbReference type="ChEBI" id="CHEBI:57502"/>
        <dbReference type="ChEBI" id="CHEBI:58017"/>
        <dbReference type="ChEBI" id="CHEBI:456216"/>
        <dbReference type="EC" id="6.3.4.21"/>
    </reaction>
</comment>
<feature type="modified residue" description="Phosphohistidine; by autocatalysis" evidence="7">
    <location>
        <position position="214"/>
    </location>
</feature>
<keyword evidence="11" id="KW-0808">Transferase</keyword>
<comment type="caution">
    <text evidence="11">The sequence shown here is derived from an EMBL/GenBank/DDBJ whole genome shotgun (WGS) entry which is preliminary data.</text>
</comment>
<dbReference type="UniPathway" id="UPA00253">
    <property type="reaction ID" value="UER00457"/>
</dbReference>
<dbReference type="NCBIfam" id="TIGR01514">
    <property type="entry name" value="NAPRTase"/>
    <property type="match status" value="1"/>
</dbReference>
<dbReference type="InterPro" id="IPR006406">
    <property type="entry name" value="Nic_PRibTrfase"/>
</dbReference>
<dbReference type="CDD" id="cd01401">
    <property type="entry name" value="PncB_like"/>
    <property type="match status" value="1"/>
</dbReference>
<keyword evidence="12" id="KW-1185">Reference proteome</keyword>
<evidence type="ECO:0000259" key="9">
    <source>
        <dbReference type="Pfam" id="PF04095"/>
    </source>
</evidence>
<dbReference type="FunFam" id="3.20.140.10:FF:000008">
    <property type="entry name" value="Nicotinate phosphoribosyltransferase"/>
    <property type="match status" value="1"/>
</dbReference>
<dbReference type="InterPro" id="IPR040727">
    <property type="entry name" value="NAPRTase_N"/>
</dbReference>
<keyword evidence="6 7" id="KW-0662">Pyridine nucleotide biosynthesis</keyword>
<dbReference type="NCBIfam" id="NF003704">
    <property type="entry name" value="PRK05321.1"/>
    <property type="match status" value="1"/>
</dbReference>
<evidence type="ECO:0000256" key="3">
    <source>
        <dbReference type="ARBA" id="ARBA00013236"/>
    </source>
</evidence>
<dbReference type="Proteomes" id="UP000238191">
    <property type="component" value="Unassembled WGS sequence"/>
</dbReference>
<accession>A0A2S7CSS4</accession>
<organism evidence="11 12">
    <name type="scientific">Xanthomonas pisi</name>
    <dbReference type="NCBI Taxonomy" id="56457"/>
    <lineage>
        <taxon>Bacteria</taxon>
        <taxon>Pseudomonadati</taxon>
        <taxon>Pseudomonadota</taxon>
        <taxon>Gammaproteobacteria</taxon>
        <taxon>Lysobacterales</taxon>
        <taxon>Lysobacteraceae</taxon>
        <taxon>Xanthomonas</taxon>
    </lineage>
</organism>
<comment type="similarity">
    <text evidence="2 7 8">Belongs to the NAPRTase family.</text>
</comment>
<dbReference type="GO" id="GO:0034355">
    <property type="term" value="P:NAD+ biosynthetic process via the salvage pathway"/>
    <property type="evidence" value="ECO:0007669"/>
    <property type="project" value="TreeGrafter"/>
</dbReference>
<dbReference type="RefSeq" id="WP_046964341.1">
    <property type="nucleotide sequence ID" value="NZ_MDEI01000031.1"/>
</dbReference>
<dbReference type="GO" id="GO:0004516">
    <property type="term" value="F:nicotinate phosphoribosyltransferase activity"/>
    <property type="evidence" value="ECO:0007669"/>
    <property type="project" value="UniProtKB-UniRule"/>
</dbReference>
<dbReference type="GO" id="GO:0016757">
    <property type="term" value="F:glycosyltransferase activity"/>
    <property type="evidence" value="ECO:0007669"/>
    <property type="project" value="UniProtKB-KW"/>
</dbReference>
<protein>
    <recommendedName>
        <fullName evidence="3 7">Nicotinate phosphoribosyltransferase</fullName>
        <shortName evidence="7">NAPRTase</shortName>
        <ecNumber evidence="3 7">6.3.4.21</ecNumber>
    </recommendedName>
</protein>
<comment type="function">
    <text evidence="7 8">Catalyzes the synthesis of beta-nicotinate D-ribonucleotide from nicotinate and 5-phospho-D-ribose 1-phosphate at the expense of ATP.</text>
</comment>
<dbReference type="PIRSF" id="PIRSF000484">
    <property type="entry name" value="NAPRT"/>
    <property type="match status" value="1"/>
</dbReference>
<reference evidence="12" key="1">
    <citation type="submission" date="2016-08" db="EMBL/GenBank/DDBJ databases">
        <authorList>
            <person name="Merda D."/>
            <person name="Briand M."/>
            <person name="Taghouti G."/>
            <person name="Carrere S."/>
            <person name="Gouzy J."/>
            <person name="Portier P."/>
            <person name="Jacques M.-A."/>
            <person name="Fischer-Le Saux M."/>
        </authorList>
    </citation>
    <scope>NUCLEOTIDE SEQUENCE [LARGE SCALE GENOMIC DNA]</scope>
    <source>
        <strain evidence="12">CFBP4643</strain>
    </source>
</reference>
<comment type="pathway">
    <text evidence="1 7 8">Cofactor biosynthesis; NAD(+) biosynthesis; nicotinate D-ribonucleotide from nicotinate: step 1/1.</text>
</comment>
<evidence type="ECO:0000256" key="5">
    <source>
        <dbReference type="ARBA" id="ARBA00022598"/>
    </source>
</evidence>
<dbReference type="Pfam" id="PF17767">
    <property type="entry name" value="NAPRTase_N"/>
    <property type="match status" value="1"/>
</dbReference>
<evidence type="ECO:0000256" key="6">
    <source>
        <dbReference type="ARBA" id="ARBA00022642"/>
    </source>
</evidence>
<dbReference type="AlphaFoldDB" id="A0A2S7CSS4"/>
<dbReference type="InterPro" id="IPR041525">
    <property type="entry name" value="N/Namide_PRibTrfase"/>
</dbReference>
<gene>
    <name evidence="7 11" type="primary">pncB</name>
    <name evidence="11" type="ORF">XpiCFBP4643_21990</name>
</gene>
<dbReference type="EC" id="6.3.4.21" evidence="3 7"/>
<dbReference type="SUPFAM" id="SSF54675">
    <property type="entry name" value="Nicotinate/Quinolinate PRTase N-terminal domain-like"/>
    <property type="match status" value="1"/>
</dbReference>